<organism evidence="12 13">
    <name type="scientific">Brachionus plicatilis</name>
    <name type="common">Marine rotifer</name>
    <name type="synonym">Brachionus muelleri</name>
    <dbReference type="NCBI Taxonomy" id="10195"/>
    <lineage>
        <taxon>Eukaryota</taxon>
        <taxon>Metazoa</taxon>
        <taxon>Spiralia</taxon>
        <taxon>Gnathifera</taxon>
        <taxon>Rotifera</taxon>
        <taxon>Eurotatoria</taxon>
        <taxon>Monogononta</taxon>
        <taxon>Pseudotrocha</taxon>
        <taxon>Ploima</taxon>
        <taxon>Brachionidae</taxon>
        <taxon>Brachionus</taxon>
    </lineage>
</organism>
<evidence type="ECO:0000256" key="11">
    <source>
        <dbReference type="ARBA" id="ARBA00031313"/>
    </source>
</evidence>
<evidence type="ECO:0000256" key="8">
    <source>
        <dbReference type="ARBA" id="ARBA00022827"/>
    </source>
</evidence>
<dbReference type="GO" id="GO:0009235">
    <property type="term" value="P:cobalamin metabolic process"/>
    <property type="evidence" value="ECO:0007669"/>
    <property type="project" value="TreeGrafter"/>
</dbReference>
<protein>
    <recommendedName>
        <fullName evidence="11">Cyanocobalamin reductase (cyanide-eliminating)</fullName>
    </recommendedName>
</protein>
<evidence type="ECO:0000256" key="10">
    <source>
        <dbReference type="ARBA" id="ARBA00023002"/>
    </source>
</evidence>
<sequence length="231" mass="27273">MIYKEILEKINSSLEPLELESYPFLVKWYNSRVGEKFKLDYDDNTLACLVINRPKMFEKLFLQYIFEKFKKDPGSLESQNDLIDECLNQSFNKIKKELENWFAMDVDVIKDYEMMPGSRRPKIIMQTCAHVSGAAYFYDPKNFDYDLVNDAEKSYKKNLMGVCLHPRYGGWFAMRAVFVFRDVVLEDGEIDMKNVVDPLNGDMTKVLDVLQKFNFNWKDSRYRDSCLKSTI</sequence>
<dbReference type="Proteomes" id="UP000276133">
    <property type="component" value="Unassembled WGS sequence"/>
</dbReference>
<comment type="cofactor">
    <cofactor evidence="2">
        <name>FAD</name>
        <dbReference type="ChEBI" id="CHEBI:57692"/>
    </cofactor>
</comment>
<proteinExistence type="inferred from homology"/>
<dbReference type="GO" id="GO:0032451">
    <property type="term" value="F:demethylase activity"/>
    <property type="evidence" value="ECO:0007669"/>
    <property type="project" value="TreeGrafter"/>
</dbReference>
<dbReference type="STRING" id="10195.A0A3M7T382"/>
<dbReference type="PANTHER" id="PTHR31457">
    <property type="entry name" value="METHYLMALONIC ACIDURIA AND HOMOCYSTINURIA TYPE C PROTEIN"/>
    <property type="match status" value="1"/>
</dbReference>
<evidence type="ECO:0000256" key="2">
    <source>
        <dbReference type="ARBA" id="ARBA00001974"/>
    </source>
</evidence>
<evidence type="ECO:0000256" key="6">
    <source>
        <dbReference type="ARBA" id="ARBA00022630"/>
    </source>
</evidence>
<dbReference type="CDD" id="cd12959">
    <property type="entry name" value="MMACHC-like"/>
    <property type="match status" value="1"/>
</dbReference>
<keyword evidence="6" id="KW-0285">Flavoprotein</keyword>
<comment type="similarity">
    <text evidence="4">Belongs to the MMACHC family.</text>
</comment>
<evidence type="ECO:0000256" key="4">
    <source>
        <dbReference type="ARBA" id="ARBA00007762"/>
    </source>
</evidence>
<dbReference type="GO" id="GO:0071949">
    <property type="term" value="F:FAD binding"/>
    <property type="evidence" value="ECO:0007669"/>
    <property type="project" value="TreeGrafter"/>
</dbReference>
<evidence type="ECO:0000256" key="3">
    <source>
        <dbReference type="ARBA" id="ARBA00004496"/>
    </source>
</evidence>
<evidence type="ECO:0000256" key="9">
    <source>
        <dbReference type="ARBA" id="ARBA00022857"/>
    </source>
</evidence>
<dbReference type="InterPro" id="IPR032037">
    <property type="entry name" value="MMACHC"/>
</dbReference>
<reference evidence="12 13" key="1">
    <citation type="journal article" date="2018" name="Sci. Rep.">
        <title>Genomic signatures of local adaptation to the degree of environmental predictability in rotifers.</title>
        <authorList>
            <person name="Franch-Gras L."/>
            <person name="Hahn C."/>
            <person name="Garcia-Roger E.M."/>
            <person name="Carmona M.J."/>
            <person name="Serra M."/>
            <person name="Gomez A."/>
        </authorList>
    </citation>
    <scope>NUCLEOTIDE SEQUENCE [LARGE SCALE GENOMIC DNA]</scope>
    <source>
        <strain evidence="12">HYR1</strain>
    </source>
</reference>
<evidence type="ECO:0000313" key="12">
    <source>
        <dbReference type="EMBL" id="RNA42486.1"/>
    </source>
</evidence>
<comment type="cofactor">
    <cofactor evidence="1">
        <name>FMN</name>
        <dbReference type="ChEBI" id="CHEBI:58210"/>
    </cofactor>
</comment>
<keyword evidence="9" id="KW-0521">NADP</keyword>
<keyword evidence="10" id="KW-0560">Oxidoreductase</keyword>
<comment type="subcellular location">
    <subcellularLocation>
        <location evidence="3">Cytoplasm</location>
    </subcellularLocation>
</comment>
<evidence type="ECO:0000256" key="5">
    <source>
        <dbReference type="ARBA" id="ARBA00022490"/>
    </source>
</evidence>
<keyword evidence="5" id="KW-0963">Cytoplasm</keyword>
<evidence type="ECO:0000256" key="7">
    <source>
        <dbReference type="ARBA" id="ARBA00022643"/>
    </source>
</evidence>
<keyword evidence="7" id="KW-0288">FMN</keyword>
<dbReference type="PANTHER" id="PTHR31457:SF2">
    <property type="entry name" value="CYANOCOBALAMIN REDUCTASE _ ALKYLCOBALAMIN DEALKYLASE"/>
    <property type="match status" value="1"/>
</dbReference>
<keyword evidence="13" id="KW-1185">Reference proteome</keyword>
<dbReference type="GO" id="GO:0033787">
    <property type="term" value="F:cyanocobalamin reductase (cyanide-eliminating) (NADP+) activity"/>
    <property type="evidence" value="ECO:0007669"/>
    <property type="project" value="TreeGrafter"/>
</dbReference>
<gene>
    <name evidence="12" type="ORF">BpHYR1_036587</name>
</gene>
<comment type="caution">
    <text evidence="12">The sequence shown here is derived from an EMBL/GenBank/DDBJ whole genome shotgun (WGS) entry which is preliminary data.</text>
</comment>
<accession>A0A3M7T382</accession>
<dbReference type="OrthoDB" id="409189at2759"/>
<evidence type="ECO:0000313" key="13">
    <source>
        <dbReference type="Proteomes" id="UP000276133"/>
    </source>
</evidence>
<evidence type="ECO:0000256" key="1">
    <source>
        <dbReference type="ARBA" id="ARBA00001917"/>
    </source>
</evidence>
<keyword evidence="8" id="KW-0274">FAD</keyword>
<dbReference type="Pfam" id="PF16690">
    <property type="entry name" value="MMACHC"/>
    <property type="match status" value="1"/>
</dbReference>
<dbReference type="EMBL" id="REGN01000361">
    <property type="protein sequence ID" value="RNA42486.1"/>
    <property type="molecule type" value="Genomic_DNA"/>
</dbReference>
<dbReference type="GO" id="GO:0005737">
    <property type="term" value="C:cytoplasm"/>
    <property type="evidence" value="ECO:0007669"/>
    <property type="project" value="UniProtKB-SubCell"/>
</dbReference>
<name>A0A3M7T382_BRAPC</name>
<dbReference type="AlphaFoldDB" id="A0A3M7T382"/>